<sequence length="242" mass="25178">MWFTFYNMKLILLTSLVSVVLGGRLDSGYLPPTVGRYTPGIGPFGRALGTFGGVGAPFAGGPVVPGAPFAGAPGAPFAGGPGAPFAGGPGAPLAGGSGGAFGGRGYYGGYYDGYRGGPQIPILRYENNPNRGDGSYNYLYETGNGIVAEERGFLKPLGPEGTQQAEGGFSYTAPDGQRISLQYTADENGFRPVGAHLPTPPPIPDAILRSLEQNRLEEARGGYTDDGQYRSGLNYEGSGYRY</sequence>
<evidence type="ECO:0000256" key="4">
    <source>
        <dbReference type="SAM" id="SignalP"/>
    </source>
</evidence>
<dbReference type="EnsemblMetazoa" id="XM_028279862.2">
    <property type="protein sequence ID" value="XP_028135663.2"/>
    <property type="gene ID" value="LOC114330516"/>
</dbReference>
<keyword evidence="4" id="KW-0732">Signal</keyword>
<protein>
    <recommendedName>
        <fullName evidence="7">Pupal cuticle protein 20-like</fullName>
    </recommendedName>
</protein>
<feature type="chain" id="PRO_5046923565" description="Pupal cuticle protein 20-like" evidence="4">
    <location>
        <begin position="23"/>
        <end position="242"/>
    </location>
</feature>
<feature type="signal peptide" evidence="4">
    <location>
        <begin position="1"/>
        <end position="22"/>
    </location>
</feature>
<dbReference type="InterPro" id="IPR031311">
    <property type="entry name" value="CHIT_BIND_RR_consensus"/>
</dbReference>
<evidence type="ECO:0000313" key="6">
    <source>
        <dbReference type="Proteomes" id="UP001652700"/>
    </source>
</evidence>
<accession>A0ABM5ILF7</accession>
<dbReference type="InterPro" id="IPR000618">
    <property type="entry name" value="Insect_cuticle"/>
</dbReference>
<proteinExistence type="predicted"/>
<keyword evidence="1 2" id="KW-0193">Cuticle</keyword>
<name>A0ABM5ILF7_DIAVI</name>
<dbReference type="Proteomes" id="UP001652700">
    <property type="component" value="Unplaced"/>
</dbReference>
<evidence type="ECO:0008006" key="7">
    <source>
        <dbReference type="Google" id="ProtNLM"/>
    </source>
</evidence>
<dbReference type="PANTHER" id="PTHR10380:SF173">
    <property type="entry name" value="CUTICULAR PROTEIN 47EF, ISOFORM C-RELATED"/>
    <property type="match status" value="1"/>
</dbReference>
<dbReference type="PRINTS" id="PR00947">
    <property type="entry name" value="CUTICLE"/>
</dbReference>
<dbReference type="InterPro" id="IPR050468">
    <property type="entry name" value="Cuticle_Struct_Prot"/>
</dbReference>
<dbReference type="GeneID" id="114330516"/>
<keyword evidence="6" id="KW-1185">Reference proteome</keyword>
<evidence type="ECO:0000256" key="1">
    <source>
        <dbReference type="ARBA" id="ARBA00022460"/>
    </source>
</evidence>
<evidence type="ECO:0000256" key="3">
    <source>
        <dbReference type="SAM" id="MobiDB-lite"/>
    </source>
</evidence>
<dbReference type="RefSeq" id="XP_028135663.2">
    <property type="nucleotide sequence ID" value="XM_028279862.2"/>
</dbReference>
<evidence type="ECO:0000256" key="2">
    <source>
        <dbReference type="PROSITE-ProRule" id="PRU00497"/>
    </source>
</evidence>
<reference evidence="5" key="1">
    <citation type="submission" date="2025-05" db="UniProtKB">
        <authorList>
            <consortium name="EnsemblMetazoa"/>
        </authorList>
    </citation>
    <scope>IDENTIFICATION</scope>
</reference>
<dbReference type="PANTHER" id="PTHR10380">
    <property type="entry name" value="CUTICLE PROTEIN"/>
    <property type="match status" value="1"/>
</dbReference>
<dbReference type="PROSITE" id="PS00233">
    <property type="entry name" value="CHIT_BIND_RR_1"/>
    <property type="match status" value="1"/>
</dbReference>
<organism evidence="5 6">
    <name type="scientific">Diabrotica virgifera virgifera</name>
    <name type="common">western corn rootworm</name>
    <dbReference type="NCBI Taxonomy" id="50390"/>
    <lineage>
        <taxon>Eukaryota</taxon>
        <taxon>Metazoa</taxon>
        <taxon>Ecdysozoa</taxon>
        <taxon>Arthropoda</taxon>
        <taxon>Hexapoda</taxon>
        <taxon>Insecta</taxon>
        <taxon>Pterygota</taxon>
        <taxon>Neoptera</taxon>
        <taxon>Endopterygota</taxon>
        <taxon>Coleoptera</taxon>
        <taxon>Polyphaga</taxon>
        <taxon>Cucujiformia</taxon>
        <taxon>Chrysomeloidea</taxon>
        <taxon>Chrysomelidae</taxon>
        <taxon>Galerucinae</taxon>
        <taxon>Diabroticina</taxon>
        <taxon>Diabroticites</taxon>
        <taxon>Diabrotica</taxon>
    </lineage>
</organism>
<dbReference type="Pfam" id="PF00379">
    <property type="entry name" value="Chitin_bind_4"/>
    <property type="match status" value="1"/>
</dbReference>
<feature type="region of interest" description="Disordered" evidence="3">
    <location>
        <begin position="219"/>
        <end position="242"/>
    </location>
</feature>
<evidence type="ECO:0000313" key="5">
    <source>
        <dbReference type="EnsemblMetazoa" id="XP_028135663.2"/>
    </source>
</evidence>
<dbReference type="PROSITE" id="PS51155">
    <property type="entry name" value="CHIT_BIND_RR_2"/>
    <property type="match status" value="1"/>
</dbReference>